<protein>
    <recommendedName>
        <fullName evidence="1">N-acetyltransferase domain-containing protein</fullName>
    </recommendedName>
</protein>
<organism evidence="2 3">
    <name type="scientific">Pseudoalteromonas luteoviolacea DSM 6061</name>
    <dbReference type="NCBI Taxonomy" id="1365250"/>
    <lineage>
        <taxon>Bacteria</taxon>
        <taxon>Pseudomonadati</taxon>
        <taxon>Pseudomonadota</taxon>
        <taxon>Gammaproteobacteria</taxon>
        <taxon>Alteromonadales</taxon>
        <taxon>Pseudoalteromonadaceae</taxon>
        <taxon>Pseudoalteromonas</taxon>
    </lineage>
</organism>
<keyword evidence="3" id="KW-1185">Reference proteome</keyword>
<dbReference type="SUPFAM" id="SSF55729">
    <property type="entry name" value="Acyl-CoA N-acyltransferases (Nat)"/>
    <property type="match status" value="1"/>
</dbReference>
<proteinExistence type="predicted"/>
<accession>A0A166WUM9</accession>
<dbReference type="Proteomes" id="UP000076643">
    <property type="component" value="Unassembled WGS sequence"/>
</dbReference>
<feature type="domain" description="N-acetyltransferase" evidence="1">
    <location>
        <begin position="1"/>
        <end position="130"/>
    </location>
</feature>
<evidence type="ECO:0000313" key="2">
    <source>
        <dbReference type="EMBL" id="KZN38097.1"/>
    </source>
</evidence>
<sequence length="151" mass="17432">MNGEVTIRKAKKEEIHWVNEQYQRIGFKLSSLESDLIAIAMIDGQKIGVGRVQTISEFHAELGGMYVNPDFRGAGVAAKLFAFLVENASQFKHVYCLPFAHLAKFYQKFGFKQVIERDDVPDLILSKHHWCNDIYDHETLLFVKYNSKTEY</sequence>
<dbReference type="Gene3D" id="3.40.630.30">
    <property type="match status" value="1"/>
</dbReference>
<evidence type="ECO:0000259" key="1">
    <source>
        <dbReference type="PROSITE" id="PS51186"/>
    </source>
</evidence>
<evidence type="ECO:0000313" key="3">
    <source>
        <dbReference type="Proteomes" id="UP000076643"/>
    </source>
</evidence>
<dbReference type="CDD" id="cd04301">
    <property type="entry name" value="NAT_SF"/>
    <property type="match status" value="1"/>
</dbReference>
<dbReference type="PROSITE" id="PS51186">
    <property type="entry name" value="GNAT"/>
    <property type="match status" value="1"/>
</dbReference>
<dbReference type="InterPro" id="IPR000182">
    <property type="entry name" value="GNAT_dom"/>
</dbReference>
<dbReference type="Pfam" id="PF13508">
    <property type="entry name" value="Acetyltransf_7"/>
    <property type="match status" value="1"/>
</dbReference>
<gene>
    <name evidence="2" type="ORF">N475_15830</name>
</gene>
<dbReference type="EMBL" id="AUYB01000102">
    <property type="protein sequence ID" value="KZN38097.1"/>
    <property type="molecule type" value="Genomic_DNA"/>
</dbReference>
<dbReference type="PATRIC" id="fig|1365250.3.peg.2399"/>
<dbReference type="AlphaFoldDB" id="A0A166WUM9"/>
<dbReference type="GO" id="GO:0016747">
    <property type="term" value="F:acyltransferase activity, transferring groups other than amino-acyl groups"/>
    <property type="evidence" value="ECO:0007669"/>
    <property type="project" value="InterPro"/>
</dbReference>
<dbReference type="InterPro" id="IPR016181">
    <property type="entry name" value="Acyl_CoA_acyltransferase"/>
</dbReference>
<name>A0A166WUM9_9GAMM</name>
<reference evidence="2 3" key="1">
    <citation type="submission" date="2013-07" db="EMBL/GenBank/DDBJ databases">
        <title>Comparative Genomic and Metabolomic Analysis of Twelve Strains of Pseudoalteromonas luteoviolacea.</title>
        <authorList>
            <person name="Vynne N.G."/>
            <person name="Mansson M."/>
            <person name="Gram L."/>
        </authorList>
    </citation>
    <scope>NUCLEOTIDE SEQUENCE [LARGE SCALE GENOMIC DNA]</scope>
    <source>
        <strain evidence="2 3">DSM 6061</strain>
    </source>
</reference>
<comment type="caution">
    <text evidence="2">The sequence shown here is derived from an EMBL/GenBank/DDBJ whole genome shotgun (WGS) entry which is preliminary data.</text>
</comment>